<name>A0A4Y2X9U7_ARAVE</name>
<organism evidence="1 2">
    <name type="scientific">Araneus ventricosus</name>
    <name type="common">Orbweaver spider</name>
    <name type="synonym">Epeira ventricosa</name>
    <dbReference type="NCBI Taxonomy" id="182803"/>
    <lineage>
        <taxon>Eukaryota</taxon>
        <taxon>Metazoa</taxon>
        <taxon>Ecdysozoa</taxon>
        <taxon>Arthropoda</taxon>
        <taxon>Chelicerata</taxon>
        <taxon>Arachnida</taxon>
        <taxon>Araneae</taxon>
        <taxon>Araneomorphae</taxon>
        <taxon>Entelegynae</taxon>
        <taxon>Araneoidea</taxon>
        <taxon>Araneidae</taxon>
        <taxon>Araneus</taxon>
    </lineage>
</organism>
<protein>
    <submittedName>
        <fullName evidence="1">Uncharacterized protein</fullName>
    </submittedName>
</protein>
<evidence type="ECO:0000313" key="2">
    <source>
        <dbReference type="Proteomes" id="UP000499080"/>
    </source>
</evidence>
<evidence type="ECO:0000313" key="1">
    <source>
        <dbReference type="EMBL" id="GBO46381.1"/>
    </source>
</evidence>
<reference evidence="1 2" key="1">
    <citation type="journal article" date="2019" name="Sci. Rep.">
        <title>Orb-weaving spider Araneus ventricosus genome elucidates the spidroin gene catalogue.</title>
        <authorList>
            <person name="Kono N."/>
            <person name="Nakamura H."/>
            <person name="Ohtoshi R."/>
            <person name="Moran D.A.P."/>
            <person name="Shinohara A."/>
            <person name="Yoshida Y."/>
            <person name="Fujiwara M."/>
            <person name="Mori M."/>
            <person name="Tomita M."/>
            <person name="Arakawa K."/>
        </authorList>
    </citation>
    <scope>NUCLEOTIDE SEQUENCE [LARGE SCALE GENOMIC DNA]</scope>
</reference>
<dbReference type="AlphaFoldDB" id="A0A4Y2X9U7"/>
<dbReference type="EMBL" id="BGPR01074006">
    <property type="protein sequence ID" value="GBO46381.1"/>
    <property type="molecule type" value="Genomic_DNA"/>
</dbReference>
<gene>
    <name evidence="1" type="ORF">AVEN_157639_1</name>
</gene>
<comment type="caution">
    <text evidence="1">The sequence shown here is derived from an EMBL/GenBank/DDBJ whole genome shotgun (WGS) entry which is preliminary data.</text>
</comment>
<keyword evidence="2" id="KW-1185">Reference proteome</keyword>
<proteinExistence type="predicted"/>
<dbReference type="Proteomes" id="UP000499080">
    <property type="component" value="Unassembled WGS sequence"/>
</dbReference>
<accession>A0A4Y2X9U7</accession>
<sequence length="124" mass="14054">MLAINSYDVAETKSIILQKSLKYRGNHTASSLELFNHIFDCYNTWTDCLQLVLGRKFPLGRNRAVIALELTIDIRSTKNEQQQQEGTCSKKFPTCPAFNSQILTESHQRTVGYLMNLGGQKSIL</sequence>